<evidence type="ECO:0000313" key="8">
    <source>
        <dbReference type="EMBL" id="JAC35338.1"/>
    </source>
</evidence>
<organism evidence="8">
    <name type="scientific">Amblyomma triste</name>
    <name type="common">Neotropical tick</name>
    <dbReference type="NCBI Taxonomy" id="251400"/>
    <lineage>
        <taxon>Eukaryota</taxon>
        <taxon>Metazoa</taxon>
        <taxon>Ecdysozoa</taxon>
        <taxon>Arthropoda</taxon>
        <taxon>Chelicerata</taxon>
        <taxon>Arachnida</taxon>
        <taxon>Acari</taxon>
        <taxon>Parasitiformes</taxon>
        <taxon>Ixodida</taxon>
        <taxon>Ixodoidea</taxon>
        <taxon>Ixodidae</taxon>
        <taxon>Amblyomminae</taxon>
        <taxon>Amblyomma</taxon>
    </lineage>
</organism>
<keyword evidence="5" id="KW-0378">Hydrolase</keyword>
<evidence type="ECO:0000256" key="1">
    <source>
        <dbReference type="ARBA" id="ARBA00009431"/>
    </source>
</evidence>
<keyword evidence="6" id="KW-0325">Glycoprotein</keyword>
<dbReference type="EMBL" id="GBBM01000080">
    <property type="protein sequence ID" value="JAC35338.1"/>
    <property type="molecule type" value="mRNA"/>
</dbReference>
<dbReference type="AlphaFoldDB" id="A0A023GPA2"/>
<dbReference type="PANTHER" id="PTHR11802:SF472">
    <property type="entry name" value="SERINE CARBOXYPEPTIDASE CPVL-RELATED"/>
    <property type="match status" value="1"/>
</dbReference>
<dbReference type="GO" id="GO:0006508">
    <property type="term" value="P:proteolysis"/>
    <property type="evidence" value="ECO:0007669"/>
    <property type="project" value="UniProtKB-KW"/>
</dbReference>
<keyword evidence="4 7" id="KW-0732">Signal</keyword>
<proteinExistence type="evidence at transcript level"/>
<name>A0A023GPA2_AMBTT</name>
<sequence length="476" mass="53652">MEIPSLCWCLLLAGCLQLDAGYTQQPSAESSADDGADPLFLSPLIKDCNISEARAKSNVTFFKQFGIQANAHSGYITVNEETGSNLFFLFIEAEQNCSAAPLMLWTQGGPGLSSLFGLLLQNGPVAFEYGKNISKRDLTIQQHVNIIYLDAPVGAGFSFTNNQSGYPRLLPNVTKDIKEFLNQFLVLFPEFMDRDFYTAGDSYGARYSVALAQDMLSRPSDLRLYFQGVIGGVGFLGPIFEIADSSEFLLQTSMLNQEGYKTFKEQFEKMRQLASTGNMTLVGLALKMLFDTIFTSTSKTHFQNLTLYNDQASPLYTERPLDMISCVLYANSSLFKTAIHAGVNSSIQYANPELLQAFVFDWALDITQIVEYVLNKTRVLFYTGQIDALFPSTNLQGYFEKLNWTYKEEYVNADRHLWRPYAQSYNGAGYLKSMHNFTSMVMLGMSHFAGYDKPVETYYLMREFIERNISFSLQTE</sequence>
<dbReference type="Gene3D" id="3.40.50.1820">
    <property type="entry name" value="alpha/beta hydrolase"/>
    <property type="match status" value="1"/>
</dbReference>
<dbReference type="InterPro" id="IPR029058">
    <property type="entry name" value="AB_hydrolase_fold"/>
</dbReference>
<dbReference type="Pfam" id="PF00450">
    <property type="entry name" value="Peptidase_S10"/>
    <property type="match status" value="1"/>
</dbReference>
<evidence type="ECO:0000256" key="6">
    <source>
        <dbReference type="ARBA" id="ARBA00023180"/>
    </source>
</evidence>
<dbReference type="GO" id="GO:0004185">
    <property type="term" value="F:serine-type carboxypeptidase activity"/>
    <property type="evidence" value="ECO:0007669"/>
    <property type="project" value="InterPro"/>
</dbReference>
<reference evidence="8" key="1">
    <citation type="submission" date="2014-03" db="EMBL/GenBank/DDBJ databases">
        <title>The sialotranscriptome of Amblyomma triste, Amblyomma parvum and Amblyomma cajennense ticks, uncovered by 454-based RNA-seq.</title>
        <authorList>
            <person name="Garcia G.R."/>
            <person name="Gardinassi L.G."/>
            <person name="Ribeiro J.M."/>
            <person name="Anatriello E."/>
            <person name="Ferreira B.R."/>
            <person name="Moreira H.N."/>
            <person name="Mafra C."/>
            <person name="Olegario M.M."/>
            <person name="Szabo P.J."/>
            <person name="Miranda-Santos I.K."/>
            <person name="Maruyama S.R."/>
        </authorList>
    </citation>
    <scope>NUCLEOTIDE SEQUENCE</scope>
    <source>
        <strain evidence="8">Mato Grasso do Sul</strain>
        <tissue evidence="8">Salivary glands</tissue>
    </source>
</reference>
<evidence type="ECO:0000256" key="2">
    <source>
        <dbReference type="ARBA" id="ARBA00022645"/>
    </source>
</evidence>
<accession>A0A023GPA2</accession>
<evidence type="ECO:0000256" key="3">
    <source>
        <dbReference type="ARBA" id="ARBA00022670"/>
    </source>
</evidence>
<comment type="similarity">
    <text evidence="1">Belongs to the peptidase S10 family.</text>
</comment>
<dbReference type="PRINTS" id="PR00724">
    <property type="entry name" value="CRBOXYPTASEC"/>
</dbReference>
<dbReference type="PANTHER" id="PTHR11802">
    <property type="entry name" value="SERINE PROTEASE FAMILY S10 SERINE CARBOXYPEPTIDASE"/>
    <property type="match status" value="1"/>
</dbReference>
<feature type="signal peptide" evidence="7">
    <location>
        <begin position="1"/>
        <end position="23"/>
    </location>
</feature>
<protein>
    <submittedName>
        <fullName evidence="8">Putative serine carboxypeptidase lysosomal cathepsin a</fullName>
    </submittedName>
</protein>
<evidence type="ECO:0000256" key="7">
    <source>
        <dbReference type="SAM" id="SignalP"/>
    </source>
</evidence>
<feature type="chain" id="PRO_5001522054" evidence="7">
    <location>
        <begin position="24"/>
        <end position="476"/>
    </location>
</feature>
<keyword evidence="3" id="KW-0645">Protease</keyword>
<dbReference type="InterPro" id="IPR001563">
    <property type="entry name" value="Peptidase_S10"/>
</dbReference>
<evidence type="ECO:0000256" key="4">
    <source>
        <dbReference type="ARBA" id="ARBA00022729"/>
    </source>
</evidence>
<keyword evidence="2 8" id="KW-0121">Carboxypeptidase</keyword>
<evidence type="ECO:0000256" key="5">
    <source>
        <dbReference type="ARBA" id="ARBA00022801"/>
    </source>
</evidence>
<dbReference type="SUPFAM" id="SSF53474">
    <property type="entry name" value="alpha/beta-Hydrolases"/>
    <property type="match status" value="1"/>
</dbReference>